<proteinExistence type="predicted"/>
<evidence type="ECO:0000259" key="8">
    <source>
        <dbReference type="PROSITE" id="PS50162"/>
    </source>
</evidence>
<evidence type="ECO:0000256" key="4">
    <source>
        <dbReference type="ARBA" id="ARBA00022840"/>
    </source>
</evidence>
<evidence type="ECO:0000313" key="9">
    <source>
        <dbReference type="EnsemblMetazoa" id="XP_050498418.1"/>
    </source>
</evidence>
<evidence type="ECO:0000256" key="7">
    <source>
        <dbReference type="ARBA" id="ARBA00040674"/>
    </source>
</evidence>
<evidence type="ECO:0000256" key="5">
    <source>
        <dbReference type="ARBA" id="ARBA00023204"/>
    </source>
</evidence>
<comment type="subcellular location">
    <subcellularLocation>
        <location evidence="1">Nucleus</location>
    </subcellularLocation>
</comment>
<dbReference type="EnsemblMetazoa" id="XM_050642461.1">
    <property type="protein sequence ID" value="XP_050498418.1"/>
    <property type="gene ID" value="LOC126879446"/>
</dbReference>
<keyword evidence="4" id="KW-0067">ATP-binding</keyword>
<evidence type="ECO:0000256" key="2">
    <source>
        <dbReference type="ARBA" id="ARBA00022741"/>
    </source>
</evidence>
<dbReference type="InterPro" id="IPR020588">
    <property type="entry name" value="RecA_ATP-bd"/>
</dbReference>
<dbReference type="InterPro" id="IPR027417">
    <property type="entry name" value="P-loop_NTPase"/>
</dbReference>
<keyword evidence="2" id="KW-0547">Nucleotide-binding</keyword>
<dbReference type="PANTHER" id="PTHR46239">
    <property type="entry name" value="DNA REPAIR PROTEIN RAD51 HOMOLOG 3 RAD51C"/>
    <property type="match status" value="1"/>
</dbReference>
<name>A0ABM5JKE9_DIAVI</name>
<keyword evidence="6" id="KW-0539">Nucleus</keyword>
<dbReference type="PROSITE" id="PS50162">
    <property type="entry name" value="RECA_2"/>
    <property type="match status" value="1"/>
</dbReference>
<keyword evidence="10" id="KW-1185">Reference proteome</keyword>
<organism evidence="9 10">
    <name type="scientific">Diabrotica virgifera virgifera</name>
    <name type="common">western corn rootworm</name>
    <dbReference type="NCBI Taxonomy" id="50390"/>
    <lineage>
        <taxon>Eukaryota</taxon>
        <taxon>Metazoa</taxon>
        <taxon>Ecdysozoa</taxon>
        <taxon>Arthropoda</taxon>
        <taxon>Hexapoda</taxon>
        <taxon>Insecta</taxon>
        <taxon>Pterygota</taxon>
        <taxon>Neoptera</taxon>
        <taxon>Endopterygota</taxon>
        <taxon>Coleoptera</taxon>
        <taxon>Polyphaga</taxon>
        <taxon>Cucujiformia</taxon>
        <taxon>Chrysomeloidea</taxon>
        <taxon>Chrysomelidae</taxon>
        <taxon>Galerucinae</taxon>
        <taxon>Diabroticina</taxon>
        <taxon>Diabroticites</taxon>
        <taxon>Diabrotica</taxon>
    </lineage>
</organism>
<feature type="domain" description="RecA family profile 1" evidence="8">
    <location>
        <begin position="45"/>
        <end position="219"/>
    </location>
</feature>
<evidence type="ECO:0000256" key="1">
    <source>
        <dbReference type="ARBA" id="ARBA00004123"/>
    </source>
</evidence>
<dbReference type="PANTHER" id="PTHR46239:SF1">
    <property type="entry name" value="DNA REPAIR PROTEIN RAD51 HOMOLOG 3"/>
    <property type="match status" value="1"/>
</dbReference>
<dbReference type="InterPro" id="IPR052093">
    <property type="entry name" value="HR_Repair_Mediator"/>
</dbReference>
<dbReference type="InterPro" id="IPR013632">
    <property type="entry name" value="Rad51_C"/>
</dbReference>
<evidence type="ECO:0000313" key="10">
    <source>
        <dbReference type="Proteomes" id="UP001652700"/>
    </source>
</evidence>
<dbReference type="Proteomes" id="UP001652700">
    <property type="component" value="Unplaced"/>
</dbReference>
<dbReference type="Pfam" id="PF08423">
    <property type="entry name" value="Rad51"/>
    <property type="match status" value="1"/>
</dbReference>
<evidence type="ECO:0000256" key="6">
    <source>
        <dbReference type="ARBA" id="ARBA00023242"/>
    </source>
</evidence>
<keyword evidence="3" id="KW-0227">DNA damage</keyword>
<dbReference type="Gene3D" id="3.40.50.300">
    <property type="entry name" value="P-loop containing nucleotide triphosphate hydrolases"/>
    <property type="match status" value="1"/>
</dbReference>
<keyword evidence="5" id="KW-0234">DNA repair</keyword>
<sequence length="272" mass="31485">MHYNSFIDELQNKNILNRFEKNTGANTNNTLSIKSSLTLYKEELLSGYLFSYIENLDRILKNVLIPQRIVEFTGHFSCTTPICLQLCLSIQLPKNQGGFESEAFYISTNGNFSIEKLREMALSFVGEYSKDENNFNVETLLSHIYYTRVYDLDQLVACLFQTELIIKQNNVRLLILDSITIPLRSVQSSEKFKTVSAVMQILRKLAEKYNIIVVVTNFCTTRINENEAYTVASLGDSFYHMVNSRIIFTKTETFFKAKLLKHVMHEEKEVIF</sequence>
<dbReference type="RefSeq" id="XP_050498418.1">
    <property type="nucleotide sequence ID" value="XM_050642461.1"/>
</dbReference>
<evidence type="ECO:0000256" key="3">
    <source>
        <dbReference type="ARBA" id="ARBA00022763"/>
    </source>
</evidence>
<accession>A0ABM5JKE9</accession>
<dbReference type="SUPFAM" id="SSF52540">
    <property type="entry name" value="P-loop containing nucleoside triphosphate hydrolases"/>
    <property type="match status" value="1"/>
</dbReference>
<dbReference type="GeneID" id="126879446"/>
<reference evidence="9" key="1">
    <citation type="submission" date="2025-05" db="UniProtKB">
        <authorList>
            <consortium name="EnsemblMetazoa"/>
        </authorList>
    </citation>
    <scope>IDENTIFICATION</scope>
</reference>
<protein>
    <recommendedName>
        <fullName evidence="7">DNA repair protein RAD51 homolog 3</fullName>
    </recommendedName>
</protein>